<reference evidence="2" key="1">
    <citation type="submission" date="2015-08" db="EMBL/GenBank/DDBJ databases">
        <authorList>
            <person name="Babu N.S."/>
            <person name="Beckwith C.J."/>
            <person name="Beseler K.G."/>
            <person name="Brison A."/>
            <person name="Carone J.V."/>
            <person name="Caskin T.P."/>
            <person name="Diamond M."/>
            <person name="Durham M.E."/>
            <person name="Foxe J.M."/>
            <person name="Go M."/>
            <person name="Henderson B.A."/>
            <person name="Jones I.B."/>
            <person name="McGettigan J.A."/>
            <person name="Micheletti S.J."/>
            <person name="Nasrallah M.E."/>
            <person name="Ortiz D."/>
            <person name="Piller C.R."/>
            <person name="Privatt S.R."/>
            <person name="Schneider S.L."/>
            <person name="Sharp S."/>
            <person name="Smith T.C."/>
            <person name="Stanton J.D."/>
            <person name="Ullery H.E."/>
            <person name="Wilson R.J."/>
            <person name="Serrano M.G."/>
            <person name="Buck G."/>
            <person name="Lee V."/>
            <person name="Wang Y."/>
            <person name="Carvalho R."/>
            <person name="Voegtly L."/>
            <person name="Shi R."/>
            <person name="Duckworth R."/>
            <person name="Johnson A."/>
            <person name="Loviza R."/>
            <person name="Walstead R."/>
            <person name="Shah Z."/>
            <person name="Kiflezghi M."/>
            <person name="Wade K."/>
            <person name="Ball S.L."/>
            <person name="Bradley K.W."/>
            <person name="Asai D.J."/>
            <person name="Bowman C.A."/>
            <person name="Russell D.A."/>
            <person name="Pope W.H."/>
            <person name="Jacobs-Sera D."/>
            <person name="Hendrix R.W."/>
            <person name="Hatfull G.F."/>
        </authorList>
    </citation>
    <scope>NUCLEOTIDE SEQUENCE</scope>
</reference>
<evidence type="ECO:0000313" key="2">
    <source>
        <dbReference type="EMBL" id="JAT69919.1"/>
    </source>
</evidence>
<organism evidence="2">
    <name type="scientific">Auxenochlorella protothecoides</name>
    <name type="common">Green microalga</name>
    <name type="synonym">Chlorella protothecoides</name>
    <dbReference type="NCBI Taxonomy" id="3075"/>
    <lineage>
        <taxon>Eukaryota</taxon>
        <taxon>Viridiplantae</taxon>
        <taxon>Chlorophyta</taxon>
        <taxon>core chlorophytes</taxon>
        <taxon>Trebouxiophyceae</taxon>
        <taxon>Chlorellales</taxon>
        <taxon>Chlorellaceae</taxon>
        <taxon>Auxenochlorella</taxon>
    </lineage>
</organism>
<feature type="compositionally biased region" description="Acidic residues" evidence="1">
    <location>
        <begin position="68"/>
        <end position="112"/>
    </location>
</feature>
<accession>A0A1D1ZSL6</accession>
<dbReference type="AlphaFoldDB" id="A0A1D1ZSL6"/>
<name>A0A1D1ZSL6_AUXPR</name>
<proteinExistence type="predicted"/>
<feature type="compositionally biased region" description="Basic and acidic residues" evidence="1">
    <location>
        <begin position="9"/>
        <end position="18"/>
    </location>
</feature>
<feature type="compositionally biased region" description="Low complexity" evidence="1">
    <location>
        <begin position="163"/>
        <end position="179"/>
    </location>
</feature>
<sequence length="187" mass="19728">HAQLPLQQHDSDYPDSQRKLSCIQSSRMSEEAEHQLPAEGNGVETAEEELAATVDRKGKGKAAVDNEAPAEEAGDEDDDDEEADFEEEDEDGEDDSEAGGSDAESDGEDAAEEAGTSSGGPRKRSRLAAEEDVEEEVIAGMSGDEVDPGLIIPGGRRARRGRPSSSGAAAGPKYQAAPALDSDEDEW</sequence>
<dbReference type="EMBL" id="GDKF01008703">
    <property type="protein sequence ID" value="JAT69919.1"/>
    <property type="molecule type" value="Transcribed_RNA"/>
</dbReference>
<evidence type="ECO:0008006" key="3">
    <source>
        <dbReference type="Google" id="ProtNLM"/>
    </source>
</evidence>
<feature type="region of interest" description="Disordered" evidence="1">
    <location>
        <begin position="1"/>
        <end position="187"/>
    </location>
</feature>
<gene>
    <name evidence="2" type="ORF">g.15237</name>
</gene>
<protein>
    <recommendedName>
        <fullName evidence="3">Histone chaperone domain-containing protein</fullName>
    </recommendedName>
</protein>
<feature type="non-terminal residue" evidence="2">
    <location>
        <position position="1"/>
    </location>
</feature>
<evidence type="ECO:0000256" key="1">
    <source>
        <dbReference type="SAM" id="MobiDB-lite"/>
    </source>
</evidence>